<protein>
    <recommendedName>
        <fullName evidence="1">SnoaL-like domain-containing protein</fullName>
    </recommendedName>
</protein>
<sequence>MQDEQVILDANAAFYRAFEKKDLVAMQKVWSHGIASICVHPGRGELKGWDAIESSWQKIFKNTAYLEIDTKIITVNRSGDLAYVVLIEKVLQVAQRRQQKAESMATNIFERMGQDWYLVHHHGSPIVS</sequence>
<dbReference type="AlphaFoldDB" id="B0C6K1"/>
<dbReference type="STRING" id="329726.AM1_1391"/>
<dbReference type="Proteomes" id="UP000000268">
    <property type="component" value="Chromosome"/>
</dbReference>
<gene>
    <name evidence="2" type="ordered locus">AM1_1391</name>
</gene>
<dbReference type="OrthoDB" id="9786718at2"/>
<evidence type="ECO:0000259" key="1">
    <source>
        <dbReference type="Pfam" id="PF13474"/>
    </source>
</evidence>
<dbReference type="Pfam" id="PF13474">
    <property type="entry name" value="SnoaL_3"/>
    <property type="match status" value="1"/>
</dbReference>
<reference evidence="2 3" key="1">
    <citation type="journal article" date="2008" name="Proc. Natl. Acad. Sci. U.S.A.">
        <title>Niche adaptation and genome expansion in the chlorophyll d-producing cyanobacterium Acaryochloris marina.</title>
        <authorList>
            <person name="Swingley W.D."/>
            <person name="Chen M."/>
            <person name="Cheung P.C."/>
            <person name="Conrad A.L."/>
            <person name="Dejesa L.C."/>
            <person name="Hao J."/>
            <person name="Honchak B.M."/>
            <person name="Karbach L.E."/>
            <person name="Kurdoglu A."/>
            <person name="Lahiri S."/>
            <person name="Mastrian S.D."/>
            <person name="Miyashita H."/>
            <person name="Page L."/>
            <person name="Ramakrishna P."/>
            <person name="Satoh S."/>
            <person name="Sattley W.M."/>
            <person name="Shimada Y."/>
            <person name="Taylor H.L."/>
            <person name="Tomo T."/>
            <person name="Tsuchiya T."/>
            <person name="Wang Z.T."/>
            <person name="Raymond J."/>
            <person name="Mimuro M."/>
            <person name="Blankenship R.E."/>
            <person name="Touchman J.W."/>
        </authorList>
    </citation>
    <scope>NUCLEOTIDE SEQUENCE [LARGE SCALE GENOMIC DNA]</scope>
    <source>
        <strain evidence="3">MBIC 11017</strain>
    </source>
</reference>
<feature type="domain" description="SnoaL-like" evidence="1">
    <location>
        <begin position="7"/>
        <end position="127"/>
    </location>
</feature>
<dbReference type="RefSeq" id="WP_012161954.1">
    <property type="nucleotide sequence ID" value="NC_009925.1"/>
</dbReference>
<name>B0C6K1_ACAM1</name>
<dbReference type="KEGG" id="amr:AM1_1391"/>
<organism evidence="2 3">
    <name type="scientific">Acaryochloris marina (strain MBIC 11017)</name>
    <dbReference type="NCBI Taxonomy" id="329726"/>
    <lineage>
        <taxon>Bacteria</taxon>
        <taxon>Bacillati</taxon>
        <taxon>Cyanobacteriota</taxon>
        <taxon>Cyanophyceae</taxon>
        <taxon>Acaryochloridales</taxon>
        <taxon>Acaryochloridaceae</taxon>
        <taxon>Acaryochloris</taxon>
    </lineage>
</organism>
<dbReference type="PANTHER" id="PTHR34957">
    <property type="entry name" value="NUCLEAR TRANSPORT FACTOR 2 (NTF2) FAMILY PROTEIN"/>
    <property type="match status" value="1"/>
</dbReference>
<evidence type="ECO:0000313" key="2">
    <source>
        <dbReference type="EMBL" id="ABW26422.1"/>
    </source>
</evidence>
<accession>B0C6K1</accession>
<dbReference type="EMBL" id="CP000828">
    <property type="protein sequence ID" value="ABW26422.1"/>
    <property type="molecule type" value="Genomic_DNA"/>
</dbReference>
<dbReference type="SUPFAM" id="SSF54427">
    <property type="entry name" value="NTF2-like"/>
    <property type="match status" value="1"/>
</dbReference>
<dbReference type="InterPro" id="IPR037401">
    <property type="entry name" value="SnoaL-like"/>
</dbReference>
<dbReference type="HOGENOM" id="CLU_084893_3_1_3"/>
<dbReference type="eggNOG" id="COG4319">
    <property type="taxonomic scope" value="Bacteria"/>
</dbReference>
<dbReference type="PANTHER" id="PTHR34957:SF1">
    <property type="entry name" value="NUCLEAR TRANSPORT FACTOR 2 (NTF2) FAMILY PROTEIN"/>
    <property type="match status" value="1"/>
</dbReference>
<evidence type="ECO:0000313" key="3">
    <source>
        <dbReference type="Proteomes" id="UP000000268"/>
    </source>
</evidence>
<proteinExistence type="predicted"/>
<dbReference type="InterPro" id="IPR032710">
    <property type="entry name" value="NTF2-like_dom_sf"/>
</dbReference>
<dbReference type="Gene3D" id="3.10.450.50">
    <property type="match status" value="1"/>
</dbReference>
<keyword evidence="3" id="KW-1185">Reference proteome</keyword>